<dbReference type="SUPFAM" id="SSF55781">
    <property type="entry name" value="GAF domain-like"/>
    <property type="match status" value="1"/>
</dbReference>
<dbReference type="PROSITE" id="PS50887">
    <property type="entry name" value="GGDEF"/>
    <property type="match status" value="1"/>
</dbReference>
<dbReference type="SMART" id="SM00065">
    <property type="entry name" value="GAF"/>
    <property type="match status" value="1"/>
</dbReference>
<protein>
    <recommendedName>
        <fullName evidence="1">GGDEF domain-containing protein</fullName>
    </recommendedName>
</protein>
<sequence>MLYHAHNASLVITQEYLHLMSDMILARVSQSLATEQSVESLVRQLLEMLEVVTEMESTYLTKVDLDARLQHILYARNSKQMQIPEGLSVPWDETLCKRAIEDNCLYSDNVPARWPECSAARALEITTFLSTPVHLPDGTFYGTLCATSRRQQALSERGEQVLHLFAGLIAQSIQKESLVAQLREANAALIAHSYTDALTGLPNRRSIFENVETLFSLARHLRQKVVVAYIDLDDFKLINDRFGHEVGDRFLIQVGQRLLRDCSDNDILGRLGGDEFLVVSLSPEEERNQQQRLQKVKNQLQQQICGDYHLGSVHLFYPGASLGVVEIDPRETDVNCALHMADSAMYQDKKRQGKTTFVVH</sequence>
<proteinExistence type="predicted"/>
<evidence type="ECO:0000259" key="1">
    <source>
        <dbReference type="PROSITE" id="PS50887"/>
    </source>
</evidence>
<dbReference type="SMART" id="SM00267">
    <property type="entry name" value="GGDEF"/>
    <property type="match status" value="1"/>
</dbReference>
<feature type="domain" description="GGDEF" evidence="1">
    <location>
        <begin position="223"/>
        <end position="360"/>
    </location>
</feature>
<dbReference type="HOGENOM" id="CLU_000445_11_32_6"/>
<accession>D4BAM2</accession>
<reference evidence="2 3" key="1">
    <citation type="submission" date="2010-02" db="EMBL/GenBank/DDBJ databases">
        <authorList>
            <person name="Weinstock G."/>
            <person name="Sodergren E."/>
            <person name="Clifton S."/>
            <person name="Fulton L."/>
            <person name="Fulton B."/>
            <person name="Courtney L."/>
            <person name="Fronick C."/>
            <person name="Harrison M."/>
            <person name="Strong C."/>
            <person name="Farmer C."/>
            <person name="Delahaunty K."/>
            <person name="Markovic C."/>
            <person name="Hall O."/>
            <person name="Minx P."/>
            <person name="Tomlinson C."/>
            <person name="Mitreva M."/>
            <person name="Nelson J."/>
            <person name="Hou S."/>
            <person name="Wollam A."/>
            <person name="Pepin K.H."/>
            <person name="Johnson M."/>
            <person name="Bhonagiri V."/>
            <person name="Zhang X."/>
            <person name="Suruliraj S."/>
            <person name="Warren W."/>
            <person name="Chinwalla A."/>
            <person name="Mardis E.R."/>
            <person name="Wilson R.K."/>
        </authorList>
    </citation>
    <scope>NUCLEOTIDE SEQUENCE [LARGE SCALE GENOMIC DNA]</scope>
    <source>
        <strain evidence="2 3">ATCC 29220</strain>
    </source>
</reference>
<dbReference type="eggNOG" id="COG2203">
    <property type="taxonomic scope" value="Bacteria"/>
</dbReference>
<dbReference type="SUPFAM" id="SSF55073">
    <property type="entry name" value="Nucleotide cyclase"/>
    <property type="match status" value="1"/>
</dbReference>
<dbReference type="AlphaFoldDB" id="D4BAM2"/>
<dbReference type="CDD" id="cd01949">
    <property type="entry name" value="GGDEF"/>
    <property type="match status" value="1"/>
</dbReference>
<dbReference type="InterPro" id="IPR029787">
    <property type="entry name" value="Nucleotide_cyclase"/>
</dbReference>
<name>D4BAM2_9ENTR</name>
<gene>
    <name evidence="2" type="ORF">CIT292_07516</name>
</gene>
<dbReference type="InterPro" id="IPR043128">
    <property type="entry name" value="Rev_trsase/Diguanyl_cyclase"/>
</dbReference>
<dbReference type="Gene3D" id="3.30.450.40">
    <property type="match status" value="1"/>
</dbReference>
<evidence type="ECO:0000313" key="2">
    <source>
        <dbReference type="EMBL" id="EFE09233.1"/>
    </source>
</evidence>
<dbReference type="PANTHER" id="PTHR46663">
    <property type="entry name" value="DIGUANYLATE CYCLASE DGCT-RELATED"/>
    <property type="match status" value="1"/>
</dbReference>
<evidence type="ECO:0000313" key="3">
    <source>
        <dbReference type="Proteomes" id="UP000003880"/>
    </source>
</evidence>
<dbReference type="Pfam" id="PF00990">
    <property type="entry name" value="GGDEF"/>
    <property type="match status" value="1"/>
</dbReference>
<dbReference type="InterPro" id="IPR000160">
    <property type="entry name" value="GGDEF_dom"/>
</dbReference>
<organism evidence="2 3">
    <name type="scientific">Citrobacter youngae ATCC 29220</name>
    <dbReference type="NCBI Taxonomy" id="500640"/>
    <lineage>
        <taxon>Bacteria</taxon>
        <taxon>Pseudomonadati</taxon>
        <taxon>Pseudomonadota</taxon>
        <taxon>Gammaproteobacteria</taxon>
        <taxon>Enterobacterales</taxon>
        <taxon>Enterobacteriaceae</taxon>
        <taxon>Citrobacter</taxon>
        <taxon>Citrobacter freundii complex</taxon>
    </lineage>
</organism>
<comment type="caution">
    <text evidence="2">The sequence shown here is derived from an EMBL/GenBank/DDBJ whole genome shotgun (WGS) entry which is preliminary data.</text>
</comment>
<dbReference type="Pfam" id="PF13185">
    <property type="entry name" value="GAF_2"/>
    <property type="match status" value="1"/>
</dbReference>
<dbReference type="EMBL" id="ABWL02000006">
    <property type="protein sequence ID" value="EFE09233.1"/>
    <property type="molecule type" value="Genomic_DNA"/>
</dbReference>
<dbReference type="PANTHER" id="PTHR46663:SF2">
    <property type="entry name" value="GGDEF DOMAIN-CONTAINING PROTEIN"/>
    <property type="match status" value="1"/>
</dbReference>
<dbReference type="InterPro" id="IPR052163">
    <property type="entry name" value="DGC-Regulatory_Protein"/>
</dbReference>
<dbReference type="InterPro" id="IPR003018">
    <property type="entry name" value="GAF"/>
</dbReference>
<dbReference type="Gene3D" id="3.30.70.270">
    <property type="match status" value="1"/>
</dbReference>
<dbReference type="Proteomes" id="UP000003880">
    <property type="component" value="Unassembled WGS sequence"/>
</dbReference>
<dbReference type="eggNOG" id="COG2199">
    <property type="taxonomic scope" value="Bacteria"/>
</dbReference>
<dbReference type="InterPro" id="IPR029016">
    <property type="entry name" value="GAF-like_dom_sf"/>
</dbReference>
<dbReference type="NCBIfam" id="TIGR00254">
    <property type="entry name" value="GGDEF"/>
    <property type="match status" value="1"/>
</dbReference>